<sequence length="14" mass="1388">MARKGSGESPPGTL</sequence>
<dbReference type="EMBL" id="GBRH01249882">
    <property type="protein sequence ID" value="JAD48013.1"/>
    <property type="molecule type" value="Transcribed_RNA"/>
</dbReference>
<organism evidence="1">
    <name type="scientific">Arundo donax</name>
    <name type="common">Giant reed</name>
    <name type="synonym">Donax arundinaceus</name>
    <dbReference type="NCBI Taxonomy" id="35708"/>
    <lineage>
        <taxon>Eukaryota</taxon>
        <taxon>Viridiplantae</taxon>
        <taxon>Streptophyta</taxon>
        <taxon>Embryophyta</taxon>
        <taxon>Tracheophyta</taxon>
        <taxon>Spermatophyta</taxon>
        <taxon>Magnoliopsida</taxon>
        <taxon>Liliopsida</taxon>
        <taxon>Poales</taxon>
        <taxon>Poaceae</taxon>
        <taxon>PACMAD clade</taxon>
        <taxon>Arundinoideae</taxon>
        <taxon>Arundineae</taxon>
        <taxon>Arundo</taxon>
    </lineage>
</organism>
<accession>A0A0A9ADI4</accession>
<reference evidence="1" key="1">
    <citation type="submission" date="2014-09" db="EMBL/GenBank/DDBJ databases">
        <authorList>
            <person name="Magalhaes I.L.F."/>
            <person name="Oliveira U."/>
            <person name="Santos F.R."/>
            <person name="Vidigal T.H.D.A."/>
            <person name="Brescovit A.D."/>
            <person name="Santos A.J."/>
        </authorList>
    </citation>
    <scope>NUCLEOTIDE SEQUENCE</scope>
    <source>
        <tissue evidence="1">Shoot tissue taken approximately 20 cm above the soil surface</tissue>
    </source>
</reference>
<proteinExistence type="predicted"/>
<name>A0A0A9ADI4_ARUDO</name>
<protein>
    <submittedName>
        <fullName evidence="1">Uncharacterized protein</fullName>
    </submittedName>
</protein>
<reference evidence="1" key="2">
    <citation type="journal article" date="2015" name="Data Brief">
        <title>Shoot transcriptome of the giant reed, Arundo donax.</title>
        <authorList>
            <person name="Barrero R.A."/>
            <person name="Guerrero F.D."/>
            <person name="Moolhuijzen P."/>
            <person name="Goolsby J.A."/>
            <person name="Tidwell J."/>
            <person name="Bellgard S.E."/>
            <person name="Bellgard M.I."/>
        </authorList>
    </citation>
    <scope>NUCLEOTIDE SEQUENCE</scope>
    <source>
        <tissue evidence="1">Shoot tissue taken approximately 20 cm above the soil surface</tissue>
    </source>
</reference>
<evidence type="ECO:0000313" key="1">
    <source>
        <dbReference type="EMBL" id="JAD48013.1"/>
    </source>
</evidence>